<dbReference type="GO" id="GO:0042461">
    <property type="term" value="P:photoreceptor cell development"/>
    <property type="evidence" value="ECO:0007669"/>
    <property type="project" value="EnsemblMetazoa"/>
</dbReference>
<dbReference type="GO" id="GO:0045944">
    <property type="term" value="P:positive regulation of transcription by RNA polymerase II"/>
    <property type="evidence" value="ECO:0007669"/>
    <property type="project" value="EnsemblMetazoa"/>
</dbReference>
<evidence type="ECO:0000313" key="2">
    <source>
        <dbReference type="EMBL" id="EDW48993.1"/>
    </source>
</evidence>
<dbReference type="EMBL" id="CH480836">
    <property type="protein sequence ID" value="EDW48993.1"/>
    <property type="molecule type" value="Genomic_DNA"/>
</dbReference>
<sequence length="417" mass="43736">MTSKKRKTLLDADDDNDNFDEDDSGSDFDDDEDPDQIEVPGGGRDLNTAVTYAQNIRSGVGVATKGGTPIPISGAKIVVGNNKIKPISLLRINNNNNNIVTSVNNRNNNNISTNGSSNNNNNNISQIIKTTTAATTKTPTTVGATPTVGGVALGGKLTVIPIAGRNVALDNNLSNMPKKLNNAVTVSYGGGASQIRTLKVAGNIGGVGNNQKLPIATAPGSGGPAAGTSGSGAKGNTSMMEAVQKLIAMNPEYLTSGIPNTVFQMFMQSMQRPQTTPAPNQPMNPGAMVTTAAAATAHASAVAYVQQEEDEVDYEEIGVAETYADYWPAKLKLGKETSGMPLWETASLSSVEPCDVYYKLSLPLETIHSGHLERPATGVHYVRPPRRTIICFPGRAVGLDSLSETALVWARVAQSPA</sequence>
<feature type="region of interest" description="Disordered" evidence="1">
    <location>
        <begin position="1"/>
        <end position="46"/>
    </location>
</feature>
<dbReference type="GO" id="GO:0048190">
    <property type="term" value="P:wing disc dorsal/ventral pattern formation"/>
    <property type="evidence" value="ECO:0007669"/>
    <property type="project" value="EnsemblMetazoa"/>
</dbReference>
<reference evidence="2 3" key="1">
    <citation type="journal article" date="2007" name="Nature">
        <title>Evolution of genes and genomes on the Drosophila phylogeny.</title>
        <authorList>
            <consortium name="Drosophila 12 Genomes Consortium"/>
            <person name="Clark A.G."/>
            <person name="Eisen M.B."/>
            <person name="Smith D.R."/>
            <person name="Bergman C.M."/>
            <person name="Oliver B."/>
            <person name="Markow T.A."/>
            <person name="Kaufman T.C."/>
            <person name="Kellis M."/>
            <person name="Gelbart W."/>
            <person name="Iyer V.N."/>
            <person name="Pollard D.A."/>
            <person name="Sackton T.B."/>
            <person name="Larracuente A.M."/>
            <person name="Singh N.D."/>
            <person name="Abad J.P."/>
            <person name="Abt D.N."/>
            <person name="Adryan B."/>
            <person name="Aguade M."/>
            <person name="Akashi H."/>
            <person name="Anderson W.W."/>
            <person name="Aquadro C.F."/>
            <person name="Ardell D.H."/>
            <person name="Arguello R."/>
            <person name="Artieri C.G."/>
            <person name="Barbash D.A."/>
            <person name="Barker D."/>
            <person name="Barsanti P."/>
            <person name="Batterham P."/>
            <person name="Batzoglou S."/>
            <person name="Begun D."/>
            <person name="Bhutkar A."/>
            <person name="Blanco E."/>
            <person name="Bosak S.A."/>
            <person name="Bradley R.K."/>
            <person name="Brand A.D."/>
            <person name="Brent M.R."/>
            <person name="Brooks A.N."/>
            <person name="Brown R.H."/>
            <person name="Butlin R.K."/>
            <person name="Caggese C."/>
            <person name="Calvi B.R."/>
            <person name="Bernardo de Carvalho A."/>
            <person name="Caspi A."/>
            <person name="Castrezana S."/>
            <person name="Celniker S.E."/>
            <person name="Chang J.L."/>
            <person name="Chapple C."/>
            <person name="Chatterji S."/>
            <person name="Chinwalla A."/>
            <person name="Civetta A."/>
            <person name="Clifton S.W."/>
            <person name="Comeron J.M."/>
            <person name="Costello J.C."/>
            <person name="Coyne J.A."/>
            <person name="Daub J."/>
            <person name="David R.G."/>
            <person name="Delcher A.L."/>
            <person name="Delehaunty K."/>
            <person name="Do C.B."/>
            <person name="Ebling H."/>
            <person name="Edwards K."/>
            <person name="Eickbush T."/>
            <person name="Evans J.D."/>
            <person name="Filipski A."/>
            <person name="Findeiss S."/>
            <person name="Freyhult E."/>
            <person name="Fulton L."/>
            <person name="Fulton R."/>
            <person name="Garcia A.C."/>
            <person name="Gardiner A."/>
            <person name="Garfield D.A."/>
            <person name="Garvin B.E."/>
            <person name="Gibson G."/>
            <person name="Gilbert D."/>
            <person name="Gnerre S."/>
            <person name="Godfrey J."/>
            <person name="Good R."/>
            <person name="Gotea V."/>
            <person name="Gravely B."/>
            <person name="Greenberg A.J."/>
            <person name="Griffiths-Jones S."/>
            <person name="Gross S."/>
            <person name="Guigo R."/>
            <person name="Gustafson E.A."/>
            <person name="Haerty W."/>
            <person name="Hahn M.W."/>
            <person name="Halligan D.L."/>
            <person name="Halpern A.L."/>
            <person name="Halter G.M."/>
            <person name="Han M.V."/>
            <person name="Heger A."/>
            <person name="Hillier L."/>
            <person name="Hinrichs A.S."/>
            <person name="Holmes I."/>
            <person name="Hoskins R.A."/>
            <person name="Hubisz M.J."/>
            <person name="Hultmark D."/>
            <person name="Huntley M.A."/>
            <person name="Jaffe D.B."/>
            <person name="Jagadeeshan S."/>
            <person name="Jeck W.R."/>
            <person name="Johnson J."/>
            <person name="Jones C.D."/>
            <person name="Jordan W.C."/>
            <person name="Karpen G.H."/>
            <person name="Kataoka E."/>
            <person name="Keightley P.D."/>
            <person name="Kheradpour P."/>
            <person name="Kirkness E.F."/>
            <person name="Koerich L.B."/>
            <person name="Kristiansen K."/>
            <person name="Kudrna D."/>
            <person name="Kulathinal R.J."/>
            <person name="Kumar S."/>
            <person name="Kwok R."/>
            <person name="Lander E."/>
            <person name="Langley C.H."/>
            <person name="Lapoint R."/>
            <person name="Lazzaro B.P."/>
            <person name="Lee S.J."/>
            <person name="Levesque L."/>
            <person name="Li R."/>
            <person name="Lin C.F."/>
            <person name="Lin M.F."/>
            <person name="Lindblad-Toh K."/>
            <person name="Llopart A."/>
            <person name="Long M."/>
            <person name="Low L."/>
            <person name="Lozovsky E."/>
            <person name="Lu J."/>
            <person name="Luo M."/>
            <person name="Machado C.A."/>
            <person name="Makalowski W."/>
            <person name="Marzo M."/>
            <person name="Matsuda M."/>
            <person name="Matzkin L."/>
            <person name="McAllister B."/>
            <person name="McBride C.S."/>
            <person name="McKernan B."/>
            <person name="McKernan K."/>
            <person name="Mendez-Lago M."/>
            <person name="Minx P."/>
            <person name="Mollenhauer M.U."/>
            <person name="Montooth K."/>
            <person name="Mount S.M."/>
            <person name="Mu X."/>
            <person name="Myers E."/>
            <person name="Negre B."/>
            <person name="Newfeld S."/>
            <person name="Nielsen R."/>
            <person name="Noor M.A."/>
            <person name="O'Grady P."/>
            <person name="Pachter L."/>
            <person name="Papaceit M."/>
            <person name="Parisi M.J."/>
            <person name="Parisi M."/>
            <person name="Parts L."/>
            <person name="Pedersen J.S."/>
            <person name="Pesole G."/>
            <person name="Phillippy A.M."/>
            <person name="Ponting C.P."/>
            <person name="Pop M."/>
            <person name="Porcelli D."/>
            <person name="Powell J.R."/>
            <person name="Prohaska S."/>
            <person name="Pruitt K."/>
            <person name="Puig M."/>
            <person name="Quesneville H."/>
            <person name="Ram K.R."/>
            <person name="Rand D."/>
            <person name="Rasmussen M.D."/>
            <person name="Reed L.K."/>
            <person name="Reenan R."/>
            <person name="Reily A."/>
            <person name="Remington K.A."/>
            <person name="Rieger T.T."/>
            <person name="Ritchie M.G."/>
            <person name="Robin C."/>
            <person name="Rogers Y.H."/>
            <person name="Rohde C."/>
            <person name="Rozas J."/>
            <person name="Rubenfield M.J."/>
            <person name="Ruiz A."/>
            <person name="Russo S."/>
            <person name="Salzberg S.L."/>
            <person name="Sanchez-Gracia A."/>
            <person name="Saranga D.J."/>
            <person name="Sato H."/>
            <person name="Schaeffer S.W."/>
            <person name="Schatz M.C."/>
            <person name="Schlenke T."/>
            <person name="Schwartz R."/>
            <person name="Segarra C."/>
            <person name="Singh R.S."/>
            <person name="Sirot L."/>
            <person name="Sirota M."/>
            <person name="Sisneros N.B."/>
            <person name="Smith C.D."/>
            <person name="Smith T.F."/>
            <person name="Spieth J."/>
            <person name="Stage D.E."/>
            <person name="Stark A."/>
            <person name="Stephan W."/>
            <person name="Strausberg R.L."/>
            <person name="Strempel S."/>
            <person name="Sturgill D."/>
            <person name="Sutton G."/>
            <person name="Sutton G.G."/>
            <person name="Tao W."/>
            <person name="Teichmann S."/>
            <person name="Tobari Y.N."/>
            <person name="Tomimura Y."/>
            <person name="Tsolas J.M."/>
            <person name="Valente V.L."/>
            <person name="Venter E."/>
            <person name="Venter J.C."/>
            <person name="Vicario S."/>
            <person name="Vieira F.G."/>
            <person name="Vilella A.J."/>
            <person name="Villasante A."/>
            <person name="Walenz B."/>
            <person name="Wang J."/>
            <person name="Wasserman M."/>
            <person name="Watts T."/>
            <person name="Wilson D."/>
            <person name="Wilson R.K."/>
            <person name="Wing R.A."/>
            <person name="Wolfner M.F."/>
            <person name="Wong A."/>
            <person name="Wong G.K."/>
            <person name="Wu C.I."/>
            <person name="Wu G."/>
            <person name="Yamamoto D."/>
            <person name="Yang H.P."/>
            <person name="Yang S.P."/>
            <person name="Yorke J.A."/>
            <person name="Yoshida K."/>
            <person name="Zdobnov E."/>
            <person name="Zhang P."/>
            <person name="Zhang Y."/>
            <person name="Zimin A.V."/>
            <person name="Baldwin J."/>
            <person name="Abdouelleil A."/>
            <person name="Abdulkadir J."/>
            <person name="Abebe A."/>
            <person name="Abera B."/>
            <person name="Abreu J."/>
            <person name="Acer S.C."/>
            <person name="Aftuck L."/>
            <person name="Alexander A."/>
            <person name="An P."/>
            <person name="Anderson E."/>
            <person name="Anderson S."/>
            <person name="Arachi H."/>
            <person name="Azer M."/>
            <person name="Bachantsang P."/>
            <person name="Barry A."/>
            <person name="Bayul T."/>
            <person name="Berlin A."/>
            <person name="Bessette D."/>
            <person name="Bloom T."/>
            <person name="Blye J."/>
            <person name="Boguslavskiy L."/>
            <person name="Bonnet C."/>
            <person name="Boukhgalter B."/>
            <person name="Bourzgui I."/>
            <person name="Brown A."/>
            <person name="Cahill P."/>
            <person name="Channer S."/>
            <person name="Cheshatsang Y."/>
            <person name="Chuda L."/>
            <person name="Citroen M."/>
            <person name="Collymore A."/>
            <person name="Cooke P."/>
            <person name="Costello M."/>
            <person name="D'Aco K."/>
            <person name="Daza R."/>
            <person name="De Haan G."/>
            <person name="DeGray S."/>
            <person name="DeMaso C."/>
            <person name="Dhargay N."/>
            <person name="Dooley K."/>
            <person name="Dooley E."/>
            <person name="Doricent M."/>
            <person name="Dorje P."/>
            <person name="Dorjee K."/>
            <person name="Dupes A."/>
            <person name="Elong R."/>
            <person name="Falk J."/>
            <person name="Farina A."/>
            <person name="Faro S."/>
            <person name="Ferguson D."/>
            <person name="Fisher S."/>
            <person name="Foley C.D."/>
            <person name="Franke A."/>
            <person name="Friedrich D."/>
            <person name="Gadbois L."/>
            <person name="Gearin G."/>
            <person name="Gearin C.R."/>
            <person name="Giannoukos G."/>
            <person name="Goode T."/>
            <person name="Graham J."/>
            <person name="Grandbois E."/>
            <person name="Grewal S."/>
            <person name="Gyaltsen K."/>
            <person name="Hafez N."/>
            <person name="Hagos B."/>
            <person name="Hall J."/>
            <person name="Henson C."/>
            <person name="Hollinger A."/>
            <person name="Honan T."/>
            <person name="Huard M.D."/>
            <person name="Hughes L."/>
            <person name="Hurhula B."/>
            <person name="Husby M.E."/>
            <person name="Kamat A."/>
            <person name="Kanga B."/>
            <person name="Kashin S."/>
            <person name="Khazanovich D."/>
            <person name="Kisner P."/>
            <person name="Lance K."/>
            <person name="Lara M."/>
            <person name="Lee W."/>
            <person name="Lennon N."/>
            <person name="Letendre F."/>
            <person name="LeVine R."/>
            <person name="Lipovsky A."/>
            <person name="Liu X."/>
            <person name="Liu J."/>
            <person name="Liu S."/>
            <person name="Lokyitsang T."/>
            <person name="Lokyitsang Y."/>
            <person name="Lubonja R."/>
            <person name="Lui A."/>
            <person name="MacDonald P."/>
            <person name="Magnisalis V."/>
            <person name="Maru K."/>
            <person name="Matthews C."/>
            <person name="McCusker W."/>
            <person name="McDonough S."/>
            <person name="Mehta T."/>
            <person name="Meldrim J."/>
            <person name="Meneus L."/>
            <person name="Mihai O."/>
            <person name="Mihalev A."/>
            <person name="Mihova T."/>
            <person name="Mittelman R."/>
            <person name="Mlenga V."/>
            <person name="Montmayeur A."/>
            <person name="Mulrain L."/>
            <person name="Navidi A."/>
            <person name="Naylor J."/>
            <person name="Negash T."/>
            <person name="Nguyen T."/>
            <person name="Nguyen N."/>
            <person name="Nicol R."/>
            <person name="Norbu C."/>
            <person name="Norbu N."/>
            <person name="Novod N."/>
            <person name="O'Neill B."/>
            <person name="Osman S."/>
            <person name="Markiewicz E."/>
            <person name="Oyono O.L."/>
            <person name="Patti C."/>
            <person name="Phunkhang P."/>
            <person name="Pierre F."/>
            <person name="Priest M."/>
            <person name="Raghuraman S."/>
            <person name="Rege F."/>
            <person name="Reyes R."/>
            <person name="Rise C."/>
            <person name="Rogov P."/>
            <person name="Ross K."/>
            <person name="Ryan E."/>
            <person name="Settipalli S."/>
            <person name="Shea T."/>
            <person name="Sherpa N."/>
            <person name="Shi L."/>
            <person name="Shih D."/>
            <person name="Sparrow T."/>
            <person name="Spaulding J."/>
            <person name="Stalker J."/>
            <person name="Stange-Thomann N."/>
            <person name="Stavropoulos S."/>
            <person name="Stone C."/>
            <person name="Strader C."/>
            <person name="Tesfaye S."/>
            <person name="Thomson T."/>
            <person name="Thoulutsang Y."/>
            <person name="Thoulutsang D."/>
            <person name="Topham K."/>
            <person name="Topping I."/>
            <person name="Tsamla T."/>
            <person name="Vassiliev H."/>
            <person name="Vo A."/>
            <person name="Wangchuk T."/>
            <person name="Wangdi T."/>
            <person name="Weiand M."/>
            <person name="Wilkinson J."/>
            <person name="Wilson A."/>
            <person name="Yadav S."/>
            <person name="Young G."/>
            <person name="Yu Q."/>
            <person name="Zembek L."/>
            <person name="Zhong D."/>
            <person name="Zimmer A."/>
            <person name="Zwirko Z."/>
            <person name="Jaffe D.B."/>
            <person name="Alvarez P."/>
            <person name="Brockman W."/>
            <person name="Butler J."/>
            <person name="Chin C."/>
            <person name="Gnerre S."/>
            <person name="Grabherr M."/>
            <person name="Kleber M."/>
            <person name="Mauceli E."/>
            <person name="MacCallum I."/>
        </authorList>
    </citation>
    <scope>NUCLEOTIDE SEQUENCE [LARGE SCALE GENOMIC DNA]</scope>
    <source>
        <strain evidence="3">Rob3c / Tucson 14021-0248.25</strain>
    </source>
</reference>
<organism evidence="3">
    <name type="scientific">Drosophila sechellia</name>
    <name type="common">Fruit fly</name>
    <dbReference type="NCBI Taxonomy" id="7238"/>
    <lineage>
        <taxon>Eukaryota</taxon>
        <taxon>Metazoa</taxon>
        <taxon>Ecdysozoa</taxon>
        <taxon>Arthropoda</taxon>
        <taxon>Hexapoda</taxon>
        <taxon>Insecta</taxon>
        <taxon>Pterygota</taxon>
        <taxon>Neoptera</taxon>
        <taxon>Endopterygota</taxon>
        <taxon>Diptera</taxon>
        <taxon>Brachycera</taxon>
        <taxon>Muscomorpha</taxon>
        <taxon>Ephydroidea</taxon>
        <taxon>Drosophilidae</taxon>
        <taxon>Drosophila</taxon>
        <taxon>Sophophora</taxon>
    </lineage>
</organism>
<dbReference type="GO" id="GO:0031490">
    <property type="term" value="F:chromatin DNA binding"/>
    <property type="evidence" value="ECO:0007669"/>
    <property type="project" value="TreeGrafter"/>
</dbReference>
<dbReference type="PANTHER" id="PTHR12706:SF30">
    <property type="entry name" value="PROTEIN STRAWBERRY NOTCH-RELATED"/>
    <property type="match status" value="1"/>
</dbReference>
<feature type="compositionally biased region" description="Acidic residues" evidence="1">
    <location>
        <begin position="11"/>
        <end position="36"/>
    </location>
</feature>
<gene>
    <name evidence="2" type="primary">Dsec\GM11504</name>
    <name evidence="2" type="ORF">Dsec_GM11504</name>
</gene>
<protein>
    <submittedName>
        <fullName evidence="2">GM11504</fullName>
    </submittedName>
</protein>
<dbReference type="GO" id="GO:0005634">
    <property type="term" value="C:nucleus"/>
    <property type="evidence" value="ECO:0007669"/>
    <property type="project" value="EnsemblMetazoa"/>
</dbReference>
<dbReference type="PANTHER" id="PTHR12706">
    <property type="entry name" value="STRAWBERRY NOTCH-RELATED"/>
    <property type="match status" value="1"/>
</dbReference>
<dbReference type="AlphaFoldDB" id="B4IGP3"/>
<dbReference type="GO" id="GO:0042393">
    <property type="term" value="F:histone binding"/>
    <property type="evidence" value="ECO:0007669"/>
    <property type="project" value="TreeGrafter"/>
</dbReference>
<accession>B4IGP3</accession>
<evidence type="ECO:0000256" key="1">
    <source>
        <dbReference type="SAM" id="MobiDB-lite"/>
    </source>
</evidence>
<dbReference type="STRING" id="7238.B4IGP3"/>
<dbReference type="HOGENOM" id="CLU_659328_0_0_1"/>
<dbReference type="GO" id="GO:0007219">
    <property type="term" value="P:Notch signaling pathway"/>
    <property type="evidence" value="ECO:0007669"/>
    <property type="project" value="EnsemblMetazoa"/>
</dbReference>
<evidence type="ECO:0000313" key="3">
    <source>
        <dbReference type="Proteomes" id="UP000001292"/>
    </source>
</evidence>
<dbReference type="GO" id="GO:0045747">
    <property type="term" value="P:positive regulation of Notch signaling pathway"/>
    <property type="evidence" value="ECO:0007669"/>
    <property type="project" value="EnsemblMetazoa"/>
</dbReference>
<name>B4IGP3_DROSE</name>
<proteinExistence type="predicted"/>
<dbReference type="Proteomes" id="UP000001292">
    <property type="component" value="Unassembled WGS sequence"/>
</dbReference>
<dbReference type="GO" id="GO:0008587">
    <property type="term" value="P:imaginal disc-derived wing margin morphogenesis"/>
    <property type="evidence" value="ECO:0007669"/>
    <property type="project" value="EnsemblMetazoa"/>
</dbReference>
<keyword evidence="3" id="KW-1185">Reference proteome</keyword>
<dbReference type="InterPro" id="IPR026741">
    <property type="entry name" value="SNO"/>
</dbReference>
<dbReference type="KEGG" id="dse:6618644"/>